<organism evidence="2 3">
    <name type="scientific">Saccharicrinis carchari</name>
    <dbReference type="NCBI Taxonomy" id="1168039"/>
    <lineage>
        <taxon>Bacteria</taxon>
        <taxon>Pseudomonadati</taxon>
        <taxon>Bacteroidota</taxon>
        <taxon>Bacteroidia</taxon>
        <taxon>Marinilabiliales</taxon>
        <taxon>Marinilabiliaceae</taxon>
        <taxon>Saccharicrinis</taxon>
    </lineage>
</organism>
<protein>
    <submittedName>
        <fullName evidence="2">Gliding motility-associated lipoprotein GldH</fullName>
    </submittedName>
</protein>
<name>A0A521EV46_SACCC</name>
<keyword evidence="1" id="KW-0732">Signal</keyword>
<dbReference type="NCBIfam" id="TIGR03511">
    <property type="entry name" value="GldH_lipo"/>
    <property type="match status" value="1"/>
</dbReference>
<dbReference type="OrthoDB" id="982482at2"/>
<accession>A0A521EV46</accession>
<proteinExistence type="predicted"/>
<dbReference type="EMBL" id="FXTB01000011">
    <property type="protein sequence ID" value="SMO86980.1"/>
    <property type="molecule type" value="Genomic_DNA"/>
</dbReference>
<dbReference type="PROSITE" id="PS51257">
    <property type="entry name" value="PROKAR_LIPOPROTEIN"/>
    <property type="match status" value="1"/>
</dbReference>
<evidence type="ECO:0000256" key="1">
    <source>
        <dbReference type="SAM" id="SignalP"/>
    </source>
</evidence>
<feature type="signal peptide" evidence="1">
    <location>
        <begin position="1"/>
        <end position="26"/>
    </location>
</feature>
<evidence type="ECO:0000313" key="2">
    <source>
        <dbReference type="EMBL" id="SMO86980.1"/>
    </source>
</evidence>
<dbReference type="Pfam" id="PF14109">
    <property type="entry name" value="GldH_lipo"/>
    <property type="match status" value="1"/>
</dbReference>
<keyword evidence="3" id="KW-1185">Reference proteome</keyword>
<dbReference type="InterPro" id="IPR020018">
    <property type="entry name" value="Motility-assoc_lipoprot_GldH"/>
</dbReference>
<gene>
    <name evidence="2" type="ORF">SAMN06265379_1117</name>
</gene>
<keyword evidence="2" id="KW-0449">Lipoprotein</keyword>
<dbReference type="AlphaFoldDB" id="A0A521EV46"/>
<dbReference type="Proteomes" id="UP000319040">
    <property type="component" value="Unassembled WGS sequence"/>
</dbReference>
<evidence type="ECO:0000313" key="3">
    <source>
        <dbReference type="Proteomes" id="UP000319040"/>
    </source>
</evidence>
<sequence length="159" mass="17785">MQKINLAIFCAFISLTGLLSCGPNMVYENTVPLPPTGWHKDTVAVFKSNVTDLNKSYHLLLEVENTDAYSYSNIWFFVDAISPSGHVQRDTVDCPLANDAGQWYGKNSWGSKVFSSMHPYKLNIRFPETGVYKYYVVQGMRDTVLSGVAGVGIKMMEVE</sequence>
<dbReference type="RefSeq" id="WP_142534455.1">
    <property type="nucleotide sequence ID" value="NZ_FXTB01000011.1"/>
</dbReference>
<feature type="chain" id="PRO_5022059349" evidence="1">
    <location>
        <begin position="27"/>
        <end position="159"/>
    </location>
</feature>
<reference evidence="2 3" key="1">
    <citation type="submission" date="2017-05" db="EMBL/GenBank/DDBJ databases">
        <authorList>
            <person name="Varghese N."/>
            <person name="Submissions S."/>
        </authorList>
    </citation>
    <scope>NUCLEOTIDE SEQUENCE [LARGE SCALE GENOMIC DNA]</scope>
    <source>
        <strain evidence="2 3">DSM 27040</strain>
    </source>
</reference>